<dbReference type="EMBL" id="QTSU01000001">
    <property type="protein sequence ID" value="RDZ27858.1"/>
    <property type="molecule type" value="Genomic_DNA"/>
</dbReference>
<feature type="domain" description="N-acetyltransferase" evidence="1">
    <location>
        <begin position="1"/>
        <end position="148"/>
    </location>
</feature>
<name>A0A371K1U4_9GAMM</name>
<reference evidence="2 3" key="1">
    <citation type="submission" date="2018-08" db="EMBL/GenBank/DDBJ databases">
        <title>Lysobacter sp. zong2l5, whole genome shotgun sequence.</title>
        <authorList>
            <person name="Zhang X."/>
            <person name="Feng G."/>
            <person name="Zhu H."/>
        </authorList>
    </citation>
    <scope>NUCLEOTIDE SEQUENCE [LARGE SCALE GENOMIC DNA]</scope>
    <source>
        <strain evidence="3">zong2l5</strain>
    </source>
</reference>
<dbReference type="InterPro" id="IPR016181">
    <property type="entry name" value="Acyl_CoA_acyltransferase"/>
</dbReference>
<evidence type="ECO:0000259" key="1">
    <source>
        <dbReference type="PROSITE" id="PS51186"/>
    </source>
</evidence>
<keyword evidence="2" id="KW-0808">Transferase</keyword>
<keyword evidence="3" id="KW-1185">Reference proteome</keyword>
<dbReference type="Proteomes" id="UP000264492">
    <property type="component" value="Unassembled WGS sequence"/>
</dbReference>
<dbReference type="Gene3D" id="3.40.630.30">
    <property type="match status" value="1"/>
</dbReference>
<dbReference type="Pfam" id="PF13508">
    <property type="entry name" value="Acetyltransf_7"/>
    <property type="match status" value="1"/>
</dbReference>
<gene>
    <name evidence="2" type="ORF">DX914_01430</name>
</gene>
<protein>
    <submittedName>
        <fullName evidence="2">N-acetyltransferase</fullName>
    </submittedName>
</protein>
<dbReference type="InterPro" id="IPR000182">
    <property type="entry name" value="GNAT_dom"/>
</dbReference>
<sequence>MTLRPYTPADRDACLALFASNVPDYFAQIELDDFVDTLDHSEHYFVIELEGEGIVACGGYDALDQPAGAAGLCWGMVRRDLHGRGLGERLLRERLQRIDADPELGPVLIETTQRTQDFFARHGFLVTRIVADGFAAGYDLVEMVRPAPQR</sequence>
<evidence type="ECO:0000313" key="2">
    <source>
        <dbReference type="EMBL" id="RDZ27858.1"/>
    </source>
</evidence>
<dbReference type="GO" id="GO:0016747">
    <property type="term" value="F:acyltransferase activity, transferring groups other than amino-acyl groups"/>
    <property type="evidence" value="ECO:0007669"/>
    <property type="project" value="InterPro"/>
</dbReference>
<dbReference type="CDD" id="cd04301">
    <property type="entry name" value="NAT_SF"/>
    <property type="match status" value="1"/>
</dbReference>
<organism evidence="2 3">
    <name type="scientific">Lysobacter silvisoli</name>
    <dbReference type="NCBI Taxonomy" id="2293254"/>
    <lineage>
        <taxon>Bacteria</taxon>
        <taxon>Pseudomonadati</taxon>
        <taxon>Pseudomonadota</taxon>
        <taxon>Gammaproteobacteria</taxon>
        <taxon>Lysobacterales</taxon>
        <taxon>Lysobacteraceae</taxon>
        <taxon>Lysobacter</taxon>
    </lineage>
</organism>
<dbReference type="PROSITE" id="PS51186">
    <property type="entry name" value="GNAT"/>
    <property type="match status" value="1"/>
</dbReference>
<comment type="caution">
    <text evidence="2">The sequence shown here is derived from an EMBL/GenBank/DDBJ whole genome shotgun (WGS) entry which is preliminary data.</text>
</comment>
<accession>A0A371K1U4</accession>
<dbReference type="AlphaFoldDB" id="A0A371K1U4"/>
<dbReference type="OrthoDB" id="2380306at2"/>
<evidence type="ECO:0000313" key="3">
    <source>
        <dbReference type="Proteomes" id="UP000264492"/>
    </source>
</evidence>
<proteinExistence type="predicted"/>
<dbReference type="SUPFAM" id="SSF55729">
    <property type="entry name" value="Acyl-CoA N-acyltransferases (Nat)"/>
    <property type="match status" value="1"/>
</dbReference>
<dbReference type="RefSeq" id="WP_115857301.1">
    <property type="nucleotide sequence ID" value="NZ_QTSU01000001.1"/>
</dbReference>